<keyword evidence="1" id="KW-0496">Mitochondrion</keyword>
<sequence length="67" mass="7873">MNYTPFGTRCNVQKLYFQWPISELNFGLDMRVTIACGGDRYFFLARIDIYILVLLQQQSQQPTTPNH</sequence>
<reference evidence="1" key="1">
    <citation type="journal article" date="2015" name="Genome Biol. Evol.">
        <title>Organellar Genomes of White Spruce (Picea glauca): Assembly and Annotation.</title>
        <authorList>
            <person name="Jackman S.D."/>
            <person name="Warren R.L."/>
            <person name="Gibb E.A."/>
            <person name="Vandervalk B.P."/>
            <person name="Mohamadi H."/>
            <person name="Chu J."/>
            <person name="Raymond A."/>
            <person name="Pleasance S."/>
            <person name="Coope R."/>
            <person name="Wildung M.R."/>
            <person name="Ritland C.E."/>
            <person name="Bousquet J."/>
            <person name="Jones S.J."/>
            <person name="Bohlmann J."/>
            <person name="Birol I."/>
        </authorList>
    </citation>
    <scope>NUCLEOTIDE SEQUENCE [LARGE SCALE GENOMIC DNA]</scope>
    <source>
        <tissue evidence="1">Flushing bud</tissue>
    </source>
</reference>
<protein>
    <submittedName>
        <fullName evidence="1">Uncharacterized protein</fullName>
    </submittedName>
</protein>
<dbReference type="EMBL" id="LKAM01000001">
    <property type="protein sequence ID" value="KUM50360.1"/>
    <property type="molecule type" value="Genomic_DNA"/>
</dbReference>
<geneLocation type="mitochondrion" evidence="1"/>
<comment type="caution">
    <text evidence="1">The sequence shown here is derived from an EMBL/GenBank/DDBJ whole genome shotgun (WGS) entry which is preliminary data.</text>
</comment>
<proteinExistence type="predicted"/>
<gene>
    <name evidence="1" type="ORF">ABT39_MTgene203</name>
</gene>
<name>A0A117NIR9_PICGL</name>
<dbReference type="AlphaFoldDB" id="A0A117NIR9"/>
<accession>A0A117NIR9</accession>
<evidence type="ECO:0000313" key="1">
    <source>
        <dbReference type="EMBL" id="KUM50360.1"/>
    </source>
</evidence>
<organism evidence="1">
    <name type="scientific">Picea glauca</name>
    <name type="common">White spruce</name>
    <name type="synonym">Pinus glauca</name>
    <dbReference type="NCBI Taxonomy" id="3330"/>
    <lineage>
        <taxon>Eukaryota</taxon>
        <taxon>Viridiplantae</taxon>
        <taxon>Streptophyta</taxon>
        <taxon>Embryophyta</taxon>
        <taxon>Tracheophyta</taxon>
        <taxon>Spermatophyta</taxon>
        <taxon>Pinopsida</taxon>
        <taxon>Pinidae</taxon>
        <taxon>Conifers I</taxon>
        <taxon>Pinales</taxon>
        <taxon>Pinaceae</taxon>
        <taxon>Picea</taxon>
    </lineage>
</organism>